<dbReference type="OrthoDB" id="9925395at2"/>
<name>A0A327WTH7_LARAB</name>
<dbReference type="EMBL" id="QLMC01000004">
    <property type="protein sequence ID" value="RAJ95417.1"/>
    <property type="molecule type" value="Genomic_DNA"/>
</dbReference>
<keyword evidence="2" id="KW-1185">Reference proteome</keyword>
<proteinExistence type="predicted"/>
<sequence length="94" mass="11076">MKTNRNNLAKRELLARLLSGDRSVKQVLTGLPPQPWDPQHLTDEQIHKILYRHRDQIGLSEEQKQRCFTPEPYPYYCTSSAESGQLKLEREERL</sequence>
<gene>
    <name evidence="1" type="ORF">LX87_03162</name>
</gene>
<dbReference type="RefSeq" id="WP_111629233.1">
    <property type="nucleotide sequence ID" value="NZ_QLMC01000004.1"/>
</dbReference>
<reference evidence="1 2" key="1">
    <citation type="submission" date="2018-06" db="EMBL/GenBank/DDBJ databases">
        <title>Genomic Encyclopedia of Archaeal and Bacterial Type Strains, Phase II (KMG-II): from individual species to whole genera.</title>
        <authorList>
            <person name="Goeker M."/>
        </authorList>
    </citation>
    <scope>NUCLEOTIDE SEQUENCE [LARGE SCALE GENOMIC DNA]</scope>
    <source>
        <strain evidence="1 2">DSM 21851</strain>
    </source>
</reference>
<evidence type="ECO:0000313" key="2">
    <source>
        <dbReference type="Proteomes" id="UP000248790"/>
    </source>
</evidence>
<evidence type="ECO:0000313" key="1">
    <source>
        <dbReference type="EMBL" id="RAJ95417.1"/>
    </source>
</evidence>
<comment type="caution">
    <text evidence="1">The sequence shown here is derived from an EMBL/GenBank/DDBJ whole genome shotgun (WGS) entry which is preliminary data.</text>
</comment>
<protein>
    <submittedName>
        <fullName evidence="1">Uncharacterized protein</fullName>
    </submittedName>
</protein>
<dbReference type="AlphaFoldDB" id="A0A327WTH7"/>
<dbReference type="Proteomes" id="UP000248790">
    <property type="component" value="Unassembled WGS sequence"/>
</dbReference>
<organism evidence="1 2">
    <name type="scientific">Larkinella arboricola</name>
    <dbReference type="NCBI Taxonomy" id="643671"/>
    <lineage>
        <taxon>Bacteria</taxon>
        <taxon>Pseudomonadati</taxon>
        <taxon>Bacteroidota</taxon>
        <taxon>Cytophagia</taxon>
        <taxon>Cytophagales</taxon>
        <taxon>Spirosomataceae</taxon>
        <taxon>Larkinella</taxon>
    </lineage>
</organism>
<accession>A0A327WTH7</accession>